<dbReference type="AlphaFoldDB" id="M3DF64"/>
<dbReference type="HOGENOM" id="CLU_1321631_0_0_1"/>
<sequence>MSTPGDGACAYQRLNRASMIPTPSSPMGGSYQPASAFRRHTYGYPADLPSCLIPGLCPDPLQVRGQEPRMMQTRSAMTTSVPTSAAQRRPEPGPVHHIRPRPARREPKPEDLFLPTAAPLPPAPPAHGIRPRPQPRPRPADLYVCHATGTSRPPPSAGLTVVMERRRTHQLPDSTTKAKVECINYKGKNLLKRTRNFMYRQCQTLVSH</sequence>
<accession>M3DF64</accession>
<dbReference type="Proteomes" id="UP000016931">
    <property type="component" value="Unassembled WGS sequence"/>
</dbReference>
<dbReference type="EMBL" id="KB456261">
    <property type="protein sequence ID" value="EMF16164.1"/>
    <property type="molecule type" value="Genomic_DNA"/>
</dbReference>
<evidence type="ECO:0000256" key="1">
    <source>
        <dbReference type="SAM" id="MobiDB-lite"/>
    </source>
</evidence>
<reference evidence="2 3" key="1">
    <citation type="journal article" date="2012" name="PLoS Pathog.">
        <title>Diverse lifestyles and strategies of plant pathogenesis encoded in the genomes of eighteen Dothideomycetes fungi.</title>
        <authorList>
            <person name="Ohm R.A."/>
            <person name="Feau N."/>
            <person name="Henrissat B."/>
            <person name="Schoch C.L."/>
            <person name="Horwitz B.A."/>
            <person name="Barry K.W."/>
            <person name="Condon B.J."/>
            <person name="Copeland A.C."/>
            <person name="Dhillon B."/>
            <person name="Glaser F."/>
            <person name="Hesse C.N."/>
            <person name="Kosti I."/>
            <person name="LaButti K."/>
            <person name="Lindquist E.A."/>
            <person name="Lucas S."/>
            <person name="Salamov A.A."/>
            <person name="Bradshaw R.E."/>
            <person name="Ciuffetti L."/>
            <person name="Hamelin R.C."/>
            <person name="Kema G.H.J."/>
            <person name="Lawrence C."/>
            <person name="Scott J.A."/>
            <person name="Spatafora J.W."/>
            <person name="Turgeon B.G."/>
            <person name="de Wit P.J.G.M."/>
            <person name="Zhong S."/>
            <person name="Goodwin S.B."/>
            <person name="Grigoriev I.V."/>
        </authorList>
    </citation>
    <scope>NUCLEOTIDE SEQUENCE [LARGE SCALE GENOMIC DNA]</scope>
    <source>
        <strain evidence="2 3">SO2202</strain>
    </source>
</reference>
<protein>
    <submittedName>
        <fullName evidence="2">Uncharacterized protein</fullName>
    </submittedName>
</protein>
<feature type="region of interest" description="Disordered" evidence="1">
    <location>
        <begin position="75"/>
        <end position="139"/>
    </location>
</feature>
<dbReference type="GeneID" id="27899580"/>
<feature type="compositionally biased region" description="Polar residues" evidence="1">
    <location>
        <begin position="75"/>
        <end position="86"/>
    </location>
</feature>
<name>M3DF64_SPHMS</name>
<organism evidence="2 3">
    <name type="scientific">Sphaerulina musiva (strain SO2202)</name>
    <name type="common">Poplar stem canker fungus</name>
    <name type="synonym">Septoria musiva</name>
    <dbReference type="NCBI Taxonomy" id="692275"/>
    <lineage>
        <taxon>Eukaryota</taxon>
        <taxon>Fungi</taxon>
        <taxon>Dikarya</taxon>
        <taxon>Ascomycota</taxon>
        <taxon>Pezizomycotina</taxon>
        <taxon>Dothideomycetes</taxon>
        <taxon>Dothideomycetidae</taxon>
        <taxon>Mycosphaerellales</taxon>
        <taxon>Mycosphaerellaceae</taxon>
        <taxon>Sphaerulina</taxon>
    </lineage>
</organism>
<dbReference type="RefSeq" id="XP_016764285.1">
    <property type="nucleotide sequence ID" value="XM_016902443.1"/>
</dbReference>
<proteinExistence type="predicted"/>
<evidence type="ECO:0000313" key="3">
    <source>
        <dbReference type="Proteomes" id="UP000016931"/>
    </source>
</evidence>
<keyword evidence="3" id="KW-1185">Reference proteome</keyword>
<gene>
    <name evidence="2" type="ORF">SEPMUDRAFT_131692</name>
</gene>
<evidence type="ECO:0000313" key="2">
    <source>
        <dbReference type="EMBL" id="EMF16164.1"/>
    </source>
</evidence>